<dbReference type="Proteomes" id="UP001642482">
    <property type="component" value="Unassembled WGS sequence"/>
</dbReference>
<feature type="domain" description="Glutamyl/glutaminyl-tRNA synthetase class Ib anti-codon binding" evidence="12">
    <location>
        <begin position="421"/>
        <end position="518"/>
    </location>
</feature>
<dbReference type="Gene3D" id="2.40.240.10">
    <property type="entry name" value="Ribosomal Protein L25, Chain P"/>
    <property type="match status" value="2"/>
</dbReference>
<dbReference type="Gene3D" id="3.40.50.620">
    <property type="entry name" value="HUPs"/>
    <property type="match status" value="1"/>
</dbReference>
<dbReference type="InterPro" id="IPR049437">
    <property type="entry name" value="tRNA-synt_1c_C2"/>
</dbReference>
<comment type="similarity">
    <text evidence="1 9">Belongs to the class-I aminoacyl-tRNA synthetase family.</text>
</comment>
<dbReference type="Pfam" id="PF20974">
    <property type="entry name" value="tRNA-synt_1c_C2"/>
    <property type="match status" value="1"/>
</dbReference>
<dbReference type="InterPro" id="IPR004514">
    <property type="entry name" value="Gln-tRNA-synth"/>
</dbReference>
<evidence type="ECO:0000256" key="9">
    <source>
        <dbReference type="RuleBase" id="RU363037"/>
    </source>
</evidence>
<dbReference type="GO" id="GO:0004819">
    <property type="term" value="F:glutamine-tRNA ligase activity"/>
    <property type="evidence" value="ECO:0007669"/>
    <property type="project" value="UniProtKB-EC"/>
</dbReference>
<dbReference type="InterPro" id="IPR020059">
    <property type="entry name" value="Glu/Gln-tRNA-synth_Ib_codon-bd"/>
</dbReference>
<keyword evidence="5 9" id="KW-0067">ATP-binding</keyword>
<keyword evidence="4 9" id="KW-0547">Nucleotide-binding</keyword>
<evidence type="ECO:0000256" key="10">
    <source>
        <dbReference type="SAM" id="MobiDB-lite"/>
    </source>
</evidence>
<feature type="region of interest" description="Disordered" evidence="10">
    <location>
        <begin position="26"/>
        <end position="57"/>
    </location>
</feature>
<evidence type="ECO:0000259" key="13">
    <source>
        <dbReference type="Pfam" id="PF20974"/>
    </source>
</evidence>
<protein>
    <recommendedName>
        <fullName evidence="2">glutamine--tRNA ligase</fullName>
        <ecNumber evidence="2">6.1.1.18</ecNumber>
    </recommendedName>
</protein>
<dbReference type="SUPFAM" id="SSF50715">
    <property type="entry name" value="Ribosomal protein L25-like"/>
    <property type="match status" value="1"/>
</dbReference>
<dbReference type="InterPro" id="IPR014729">
    <property type="entry name" value="Rossmann-like_a/b/a_fold"/>
</dbReference>
<dbReference type="InterPro" id="IPR020058">
    <property type="entry name" value="Glu/Gln-tRNA-synth_Ib_cat-dom"/>
</dbReference>
<gene>
    <name evidence="14" type="primary">GLN4_1</name>
    <name evidence="14" type="ORF">SEUCBS140593_006331</name>
</gene>
<feature type="compositionally biased region" description="Basic and acidic residues" evidence="10">
    <location>
        <begin position="38"/>
        <end position="54"/>
    </location>
</feature>
<feature type="domain" description="tRNA synthetases class I (E and Q) anti-codon binding" evidence="13">
    <location>
        <begin position="532"/>
        <end position="584"/>
    </location>
</feature>
<evidence type="ECO:0000313" key="14">
    <source>
        <dbReference type="EMBL" id="CAK7226701.1"/>
    </source>
</evidence>
<evidence type="ECO:0000256" key="2">
    <source>
        <dbReference type="ARBA" id="ARBA00012836"/>
    </source>
</evidence>
<dbReference type="PROSITE" id="PS00178">
    <property type="entry name" value="AA_TRNA_LIGASE_I"/>
    <property type="match status" value="1"/>
</dbReference>
<dbReference type="InterPro" id="IPR050132">
    <property type="entry name" value="Gln/Glu-tRNA_Ligase"/>
</dbReference>
<dbReference type="SUPFAM" id="SSF52374">
    <property type="entry name" value="Nucleotidylyl transferase"/>
    <property type="match status" value="1"/>
</dbReference>
<dbReference type="EC" id="6.1.1.18" evidence="2"/>
<dbReference type="Pfam" id="PF03950">
    <property type="entry name" value="tRNA-synt_1c_C"/>
    <property type="match status" value="1"/>
</dbReference>
<comment type="caution">
    <text evidence="14">The sequence shown here is derived from an EMBL/GenBank/DDBJ whole genome shotgun (WGS) entry which is preliminary data.</text>
</comment>
<dbReference type="Pfam" id="PF00749">
    <property type="entry name" value="tRNA-synt_1c"/>
    <property type="match status" value="1"/>
</dbReference>
<organism evidence="14 15">
    <name type="scientific">Sporothrix eucalyptigena</name>
    <dbReference type="NCBI Taxonomy" id="1812306"/>
    <lineage>
        <taxon>Eukaryota</taxon>
        <taxon>Fungi</taxon>
        <taxon>Dikarya</taxon>
        <taxon>Ascomycota</taxon>
        <taxon>Pezizomycotina</taxon>
        <taxon>Sordariomycetes</taxon>
        <taxon>Sordariomycetidae</taxon>
        <taxon>Ophiostomatales</taxon>
        <taxon>Ophiostomataceae</taxon>
        <taxon>Sporothrix</taxon>
    </lineage>
</organism>
<dbReference type="InterPro" id="IPR020056">
    <property type="entry name" value="Rbsml_bL25/Gln-tRNA_synth_N"/>
</dbReference>
<sequence length="651" mass="73098">MDDTLANTVAKLQLDEVTGEYVSKNELKKRTQKRAKRAATEARAKAAQDEKGAKDAAGTASVTQGAVAQAAPAKPAATVPLIDPESIFKQGFLQDVYELRPSQDVLTRFPPEPNGFLHIGHAKAIAVNFGFAKYHGGKTILRFDDTNPDAEEEAYFTAIRENIRWLGFKPHAITYTSDNFGKLYDLAEKLIGLGGAYVCHCSKEETQKQRGGKTGKDGTRYRCTHAEQDATTNLAKFRDMRDGKYEPKEAYLRMKQDITNNNPQMWDLAAYRIPQDKTPHFRTGNDWNIYPTYDFAHCLCDSFEGVTHSLCTTEFVLSRESYEWLNHTLGVYEPMQREYGRLNITHTVMSKRKLKALVESGHVRGWDDPRLFTINALRRRGIPPGAILAFINELGVTTAKTTIQAARFEQAVRSYLETTTPRLMLVLEPLRVVIEDIGDLEEKALEVPFSPKDPSMGSRTLHLTSTVYIDRSDFREEDSLGYLRLAPGKTVGLLQVPYPIKTTGFSKDDSGRVTEVRAVLVKDSVKRVKTYIQWVPNDKGSREVEVRVHNPLFKSENPGSGDVDFLDEINPDSETIYNSARVEAAGFDEVRRRALETVTNGSDKDDDGPLIGPEYVRFQGMRVAYFAMDKDSTGDRVVLNRIVSLKEDSAK</sequence>
<dbReference type="NCBIfam" id="TIGR00440">
    <property type="entry name" value="glnS"/>
    <property type="match status" value="1"/>
</dbReference>
<evidence type="ECO:0000256" key="4">
    <source>
        <dbReference type="ARBA" id="ARBA00022741"/>
    </source>
</evidence>
<dbReference type="InterPro" id="IPR011035">
    <property type="entry name" value="Ribosomal_bL25/Gln-tRNA_synth"/>
</dbReference>
<evidence type="ECO:0000256" key="6">
    <source>
        <dbReference type="ARBA" id="ARBA00022917"/>
    </source>
</evidence>
<evidence type="ECO:0000259" key="12">
    <source>
        <dbReference type="Pfam" id="PF03950"/>
    </source>
</evidence>
<proteinExistence type="inferred from homology"/>
<dbReference type="InterPro" id="IPR000924">
    <property type="entry name" value="Glu/Gln-tRNA-synth"/>
</dbReference>
<keyword evidence="7 9" id="KW-0030">Aminoacyl-tRNA synthetase</keyword>
<evidence type="ECO:0000259" key="11">
    <source>
        <dbReference type="Pfam" id="PF00749"/>
    </source>
</evidence>
<evidence type="ECO:0000256" key="7">
    <source>
        <dbReference type="ARBA" id="ARBA00023146"/>
    </source>
</evidence>
<name>A0ABP0C659_9PEZI</name>
<dbReference type="PANTHER" id="PTHR43097:SF4">
    <property type="entry name" value="GLUTAMINE--TRNA LIGASE"/>
    <property type="match status" value="1"/>
</dbReference>
<feature type="domain" description="Glutamyl/glutaminyl-tRNA synthetase class Ib catalytic" evidence="11">
    <location>
        <begin position="105"/>
        <end position="417"/>
    </location>
</feature>
<accession>A0ABP0C659</accession>
<evidence type="ECO:0000313" key="15">
    <source>
        <dbReference type="Proteomes" id="UP001642482"/>
    </source>
</evidence>
<evidence type="ECO:0000256" key="8">
    <source>
        <dbReference type="ARBA" id="ARBA00048270"/>
    </source>
</evidence>
<dbReference type="PANTHER" id="PTHR43097">
    <property type="entry name" value="GLUTAMINE-TRNA LIGASE"/>
    <property type="match status" value="1"/>
</dbReference>
<evidence type="ECO:0000256" key="3">
    <source>
        <dbReference type="ARBA" id="ARBA00022598"/>
    </source>
</evidence>
<evidence type="ECO:0000256" key="1">
    <source>
        <dbReference type="ARBA" id="ARBA00005594"/>
    </source>
</evidence>
<dbReference type="InterPro" id="IPR001412">
    <property type="entry name" value="aa-tRNA-synth_I_CS"/>
</dbReference>
<keyword evidence="15" id="KW-1185">Reference proteome</keyword>
<reference evidence="14 15" key="1">
    <citation type="submission" date="2024-01" db="EMBL/GenBank/DDBJ databases">
        <authorList>
            <person name="Allen C."/>
            <person name="Tagirdzhanova G."/>
        </authorList>
    </citation>
    <scope>NUCLEOTIDE SEQUENCE [LARGE SCALE GENOMIC DNA]</scope>
</reference>
<evidence type="ECO:0000256" key="5">
    <source>
        <dbReference type="ARBA" id="ARBA00022840"/>
    </source>
</evidence>
<comment type="catalytic activity">
    <reaction evidence="8">
        <text>tRNA(Gln) + L-glutamine + ATP = L-glutaminyl-tRNA(Gln) + AMP + diphosphate</text>
        <dbReference type="Rhea" id="RHEA:20121"/>
        <dbReference type="Rhea" id="RHEA-COMP:9662"/>
        <dbReference type="Rhea" id="RHEA-COMP:9681"/>
        <dbReference type="ChEBI" id="CHEBI:30616"/>
        <dbReference type="ChEBI" id="CHEBI:33019"/>
        <dbReference type="ChEBI" id="CHEBI:58359"/>
        <dbReference type="ChEBI" id="CHEBI:78442"/>
        <dbReference type="ChEBI" id="CHEBI:78521"/>
        <dbReference type="ChEBI" id="CHEBI:456215"/>
        <dbReference type="EC" id="6.1.1.18"/>
    </reaction>
</comment>
<dbReference type="PRINTS" id="PR00987">
    <property type="entry name" value="TRNASYNTHGLU"/>
</dbReference>
<keyword evidence="3 9" id="KW-0436">Ligase</keyword>
<keyword evidence="6 9" id="KW-0648">Protein biosynthesis</keyword>
<dbReference type="EMBL" id="CAWUHD010000068">
    <property type="protein sequence ID" value="CAK7226701.1"/>
    <property type="molecule type" value="Genomic_DNA"/>
</dbReference>